<name>A0A318RM93_WILLI</name>
<dbReference type="SUPFAM" id="SSF51735">
    <property type="entry name" value="NAD(P)-binding Rossmann-fold domains"/>
    <property type="match status" value="1"/>
</dbReference>
<dbReference type="OrthoDB" id="4190732at2"/>
<reference evidence="2 3" key="1">
    <citation type="submission" date="2018-06" db="EMBL/GenBank/DDBJ databases">
        <title>Genomic Encyclopedia of Type Strains, Phase IV (KMG-IV): sequencing the most valuable type-strain genomes for metagenomic binning, comparative biology and taxonomic classification.</title>
        <authorList>
            <person name="Goeker M."/>
        </authorList>
    </citation>
    <scope>NUCLEOTIDE SEQUENCE [LARGE SCALE GENOMIC DNA]</scope>
    <source>
        <strain evidence="2 3">DSM 45521</strain>
    </source>
</reference>
<dbReference type="InterPro" id="IPR051397">
    <property type="entry name" value="Zn-ADH-like_protein"/>
</dbReference>
<dbReference type="SMART" id="SM00829">
    <property type="entry name" value="PKS_ER"/>
    <property type="match status" value="1"/>
</dbReference>
<dbReference type="InterPro" id="IPR013149">
    <property type="entry name" value="ADH-like_C"/>
</dbReference>
<evidence type="ECO:0000259" key="1">
    <source>
        <dbReference type="SMART" id="SM00829"/>
    </source>
</evidence>
<accession>A0A318RM93</accession>
<organism evidence="2 3">
    <name type="scientific">Williamsia limnetica</name>
    <dbReference type="NCBI Taxonomy" id="882452"/>
    <lineage>
        <taxon>Bacteria</taxon>
        <taxon>Bacillati</taxon>
        <taxon>Actinomycetota</taxon>
        <taxon>Actinomycetes</taxon>
        <taxon>Mycobacteriales</taxon>
        <taxon>Nocardiaceae</taxon>
        <taxon>Williamsia</taxon>
    </lineage>
</organism>
<dbReference type="AlphaFoldDB" id="A0A318RM93"/>
<evidence type="ECO:0000313" key="2">
    <source>
        <dbReference type="EMBL" id="PYE17030.1"/>
    </source>
</evidence>
<feature type="domain" description="Enoyl reductase (ER)" evidence="1">
    <location>
        <begin position="10"/>
        <end position="321"/>
    </location>
</feature>
<dbReference type="Proteomes" id="UP000247591">
    <property type="component" value="Unassembled WGS sequence"/>
</dbReference>
<dbReference type="SUPFAM" id="SSF50129">
    <property type="entry name" value="GroES-like"/>
    <property type="match status" value="1"/>
</dbReference>
<dbReference type="Pfam" id="PF08240">
    <property type="entry name" value="ADH_N"/>
    <property type="match status" value="1"/>
</dbReference>
<dbReference type="InterPro" id="IPR036291">
    <property type="entry name" value="NAD(P)-bd_dom_sf"/>
</dbReference>
<sequence>MRAAICRQYGPPEVIEVGEFPDPEPAAADDVLVAVRSAAVNFPDVLVLADEYQRSTPLPYVPGSEFAGVVTAAGTDSGFAPGDRVYGTVPTGAFADCVTLPAGQVQRMPDAVDFDAAAGFGVAYTTAYHALSTAGGIRFGDWIVVIGAAGGVGLATVDLARHLGARVVAAASGHEKTALCLDRGATAAVDYRNEDLRRRIKEITGEGAHVVVDPVGGAASESALRALRRGGTFVTVGYASGEIPAIPLNLVLLKGITITSVDIGTMSIHHPEVKKQGRAELHRLFATGALTPYVHEVYPLAETAAALRHVADRKALGKVIIRP</sequence>
<protein>
    <submittedName>
        <fullName evidence="2">NADPH:quinone reductase-like Zn-dependent oxidoreductase</fullName>
    </submittedName>
</protein>
<dbReference type="PANTHER" id="PTHR43677:SF4">
    <property type="entry name" value="QUINONE OXIDOREDUCTASE-LIKE PROTEIN 2"/>
    <property type="match status" value="1"/>
</dbReference>
<dbReference type="InterPro" id="IPR011032">
    <property type="entry name" value="GroES-like_sf"/>
</dbReference>
<dbReference type="PANTHER" id="PTHR43677">
    <property type="entry name" value="SHORT-CHAIN DEHYDROGENASE/REDUCTASE"/>
    <property type="match status" value="1"/>
</dbReference>
<dbReference type="CDD" id="cd08241">
    <property type="entry name" value="QOR1"/>
    <property type="match status" value="1"/>
</dbReference>
<gene>
    <name evidence="2" type="ORF">DFR67_107275</name>
</gene>
<keyword evidence="3" id="KW-1185">Reference proteome</keyword>
<dbReference type="InterPro" id="IPR013154">
    <property type="entry name" value="ADH-like_N"/>
</dbReference>
<evidence type="ECO:0000313" key="3">
    <source>
        <dbReference type="Proteomes" id="UP000247591"/>
    </source>
</evidence>
<dbReference type="InterPro" id="IPR020843">
    <property type="entry name" value="ER"/>
</dbReference>
<dbReference type="EMBL" id="QJSP01000007">
    <property type="protein sequence ID" value="PYE17030.1"/>
    <property type="molecule type" value="Genomic_DNA"/>
</dbReference>
<comment type="caution">
    <text evidence="2">The sequence shown here is derived from an EMBL/GenBank/DDBJ whole genome shotgun (WGS) entry which is preliminary data.</text>
</comment>
<dbReference type="Pfam" id="PF00107">
    <property type="entry name" value="ADH_zinc_N"/>
    <property type="match status" value="1"/>
</dbReference>
<dbReference type="Gene3D" id="3.90.180.10">
    <property type="entry name" value="Medium-chain alcohol dehydrogenases, catalytic domain"/>
    <property type="match status" value="1"/>
</dbReference>
<dbReference type="GO" id="GO:0016491">
    <property type="term" value="F:oxidoreductase activity"/>
    <property type="evidence" value="ECO:0007669"/>
    <property type="project" value="InterPro"/>
</dbReference>
<proteinExistence type="predicted"/>
<dbReference type="RefSeq" id="WP_110470078.1">
    <property type="nucleotide sequence ID" value="NZ_QJSP01000007.1"/>
</dbReference>
<dbReference type="Gene3D" id="3.40.50.720">
    <property type="entry name" value="NAD(P)-binding Rossmann-like Domain"/>
    <property type="match status" value="1"/>
</dbReference>